<dbReference type="Proteomes" id="UP000188354">
    <property type="component" value="Chromosome LG06"/>
</dbReference>
<dbReference type="InterPro" id="IPR003851">
    <property type="entry name" value="Znf_Dof"/>
</dbReference>
<dbReference type="InterPro" id="IPR024882">
    <property type="entry name" value="NUP58/p45/49"/>
</dbReference>
<evidence type="ECO:0000256" key="8">
    <source>
        <dbReference type="PROSITE-ProRule" id="PRU00071"/>
    </source>
</evidence>
<dbReference type="PROSITE" id="PS01361">
    <property type="entry name" value="ZF_DOF_1"/>
    <property type="match status" value="1"/>
</dbReference>
<dbReference type="EMBL" id="CM007366">
    <property type="protein sequence ID" value="OIW10969.1"/>
    <property type="molecule type" value="Genomic_DNA"/>
</dbReference>
<dbReference type="GO" id="GO:0008270">
    <property type="term" value="F:zinc ion binding"/>
    <property type="evidence" value="ECO:0007669"/>
    <property type="project" value="UniProtKB-KW"/>
</dbReference>
<feature type="domain" description="Dof-type" evidence="10">
    <location>
        <begin position="279"/>
        <end position="333"/>
    </location>
</feature>
<dbReference type="PANTHER" id="PTHR13437:SF2">
    <property type="entry name" value="NUCLEOPORIN P58_P45"/>
    <property type="match status" value="1"/>
</dbReference>
<protein>
    <recommendedName>
        <fullName evidence="10">Dof-type domain-containing protein</fullName>
    </recommendedName>
</protein>
<comment type="subcellular location">
    <subcellularLocation>
        <location evidence="1">Nucleus</location>
        <location evidence="1">Nuclear pore complex</location>
    </subcellularLocation>
</comment>
<dbReference type="GO" id="GO:0015031">
    <property type="term" value="P:protein transport"/>
    <property type="evidence" value="ECO:0007669"/>
    <property type="project" value="UniProtKB-KW"/>
</dbReference>
<evidence type="ECO:0000259" key="10">
    <source>
        <dbReference type="PROSITE" id="PS50884"/>
    </source>
</evidence>
<organism evidence="11 12">
    <name type="scientific">Lupinus angustifolius</name>
    <name type="common">Narrow-leaved blue lupine</name>
    <dbReference type="NCBI Taxonomy" id="3871"/>
    <lineage>
        <taxon>Eukaryota</taxon>
        <taxon>Viridiplantae</taxon>
        <taxon>Streptophyta</taxon>
        <taxon>Embryophyta</taxon>
        <taxon>Tracheophyta</taxon>
        <taxon>Spermatophyta</taxon>
        <taxon>Magnoliopsida</taxon>
        <taxon>eudicotyledons</taxon>
        <taxon>Gunneridae</taxon>
        <taxon>Pentapetalae</taxon>
        <taxon>rosids</taxon>
        <taxon>fabids</taxon>
        <taxon>Fabales</taxon>
        <taxon>Fabaceae</taxon>
        <taxon>Papilionoideae</taxon>
        <taxon>50 kb inversion clade</taxon>
        <taxon>genistoids sensu lato</taxon>
        <taxon>core genistoids</taxon>
        <taxon>Genisteae</taxon>
        <taxon>Lupinus</taxon>
    </lineage>
</organism>
<dbReference type="GO" id="GO:0003677">
    <property type="term" value="F:DNA binding"/>
    <property type="evidence" value="ECO:0007669"/>
    <property type="project" value="UniProtKB-UniRule"/>
</dbReference>
<dbReference type="GO" id="GO:0017056">
    <property type="term" value="F:structural constituent of nuclear pore"/>
    <property type="evidence" value="ECO:0007669"/>
    <property type="project" value="InterPro"/>
</dbReference>
<dbReference type="AlphaFoldDB" id="A0A4P1RHS9"/>
<dbReference type="GO" id="GO:0006355">
    <property type="term" value="P:regulation of DNA-templated transcription"/>
    <property type="evidence" value="ECO:0007669"/>
    <property type="project" value="InterPro"/>
</dbReference>
<dbReference type="Gramene" id="OIW10969">
    <property type="protein sequence ID" value="OIW10969"/>
    <property type="gene ID" value="TanjilG_22776"/>
</dbReference>
<proteinExistence type="predicted"/>
<keyword evidence="5" id="KW-0811">Translocation</keyword>
<feature type="compositionally biased region" description="Polar residues" evidence="9">
    <location>
        <begin position="36"/>
        <end position="54"/>
    </location>
</feature>
<dbReference type="Pfam" id="PF02701">
    <property type="entry name" value="Zn_ribbon_Dof"/>
    <property type="match status" value="1"/>
</dbReference>
<name>A0A4P1RHS9_LUPAN</name>
<evidence type="ECO:0000313" key="11">
    <source>
        <dbReference type="EMBL" id="OIW10969.1"/>
    </source>
</evidence>
<sequence>MNVVKDMLRNTEVAVRSFMMLCPRFLHPSVGASGATAPSQTPEATQSSSNQPTATSVEPVFDFYSGLPRKPSPFLQRTVLRFEKYISECHQWIEELEQLFLLDSERNASSNGSSLLQSLPKVMKNVHDFFVLVAAKVESIHQNIESMKSEYLADQRRRGEANDPFLEADRRETAREEAASKRLFATPSTTCAPASSWFASSSDAAPSSLFGSASSSAAAPSSLFGSASFCKGYRLRPLFLASPPSCSYVLPIRHWKYHFLFNLHVSTTTHTATPQNQNLRCPRCDSSNTKFCYYNNYNLSQPRHFCKTCRRYWTKGGALRNVPIGGGCRKSKNVVVSNSAAKAATTKMKAVVSELERSGLGPAGFVNELPTTPLLWDSPQNIHLLALLKATSQNQNPNPSSKSVNDFGVKEEGNFIGSQSHLMTEPLFTNLNPRTLGYDSVGQVPSLGFGSTFCRSNDQNQPQQHNSGFVLRENQNMSGIQELYNKLRSSSSSGNYYCDISSPMLMGKLASSSSLSNILESPSVAGGELGSWNPTLSWCNLPTSNGAYP</sequence>
<evidence type="ECO:0000256" key="9">
    <source>
        <dbReference type="SAM" id="MobiDB-lite"/>
    </source>
</evidence>
<evidence type="ECO:0000256" key="1">
    <source>
        <dbReference type="ARBA" id="ARBA00004567"/>
    </source>
</evidence>
<keyword evidence="6" id="KW-0906">Nuclear pore complex</keyword>
<evidence type="ECO:0000313" key="12">
    <source>
        <dbReference type="Proteomes" id="UP000188354"/>
    </source>
</evidence>
<keyword evidence="7 8" id="KW-0539">Nucleus</keyword>
<keyword evidence="8" id="KW-0479">Metal-binding</keyword>
<dbReference type="GO" id="GO:0008139">
    <property type="term" value="F:nuclear localization sequence binding"/>
    <property type="evidence" value="ECO:0007669"/>
    <property type="project" value="InterPro"/>
</dbReference>
<gene>
    <name evidence="11" type="ORF">TanjilG_22776</name>
</gene>
<keyword evidence="8" id="KW-0238">DNA-binding</keyword>
<dbReference type="GO" id="GO:0051028">
    <property type="term" value="P:mRNA transport"/>
    <property type="evidence" value="ECO:0007669"/>
    <property type="project" value="UniProtKB-KW"/>
</dbReference>
<evidence type="ECO:0000256" key="7">
    <source>
        <dbReference type="ARBA" id="ARBA00023242"/>
    </source>
</evidence>
<keyword evidence="12" id="KW-1185">Reference proteome</keyword>
<accession>A0A4P1RHS9</accession>
<keyword evidence="2" id="KW-0813">Transport</keyword>
<keyword evidence="8" id="KW-0862">Zinc</keyword>
<dbReference type="PROSITE" id="PS50884">
    <property type="entry name" value="ZF_DOF_2"/>
    <property type="match status" value="1"/>
</dbReference>
<feature type="region of interest" description="Disordered" evidence="9">
    <location>
        <begin position="32"/>
        <end position="54"/>
    </location>
</feature>
<dbReference type="Gene3D" id="6.10.140.1350">
    <property type="match status" value="1"/>
</dbReference>
<evidence type="ECO:0000256" key="2">
    <source>
        <dbReference type="ARBA" id="ARBA00022448"/>
    </source>
</evidence>
<dbReference type="PANTHER" id="PTHR13437">
    <property type="entry name" value="NUCLEOPORIN P58/P45 NUCLEOPORIN-LIKE PROTEIN 1"/>
    <property type="match status" value="1"/>
</dbReference>
<dbReference type="GO" id="GO:0005643">
    <property type="term" value="C:nuclear pore"/>
    <property type="evidence" value="ECO:0007669"/>
    <property type="project" value="UniProtKB-SubCell"/>
</dbReference>
<evidence type="ECO:0000256" key="4">
    <source>
        <dbReference type="ARBA" id="ARBA00022927"/>
    </source>
</evidence>
<evidence type="ECO:0000256" key="6">
    <source>
        <dbReference type="ARBA" id="ARBA00023132"/>
    </source>
</evidence>
<keyword evidence="8" id="KW-0863">Zinc-finger</keyword>
<evidence type="ECO:0000256" key="5">
    <source>
        <dbReference type="ARBA" id="ARBA00023010"/>
    </source>
</evidence>
<reference evidence="11 12" key="1">
    <citation type="journal article" date="2017" name="Plant Biotechnol. J.">
        <title>A comprehensive draft genome sequence for lupin (Lupinus angustifolius), an emerging health food: insights into plant-microbe interactions and legume evolution.</title>
        <authorList>
            <person name="Hane J.K."/>
            <person name="Ming Y."/>
            <person name="Kamphuis L.G."/>
            <person name="Nelson M.N."/>
            <person name="Garg G."/>
            <person name="Atkins C.A."/>
            <person name="Bayer P.E."/>
            <person name="Bravo A."/>
            <person name="Bringans S."/>
            <person name="Cannon S."/>
            <person name="Edwards D."/>
            <person name="Foley R."/>
            <person name="Gao L.L."/>
            <person name="Harrison M.J."/>
            <person name="Huang W."/>
            <person name="Hurgobin B."/>
            <person name="Li S."/>
            <person name="Liu C.W."/>
            <person name="McGrath A."/>
            <person name="Morahan G."/>
            <person name="Murray J."/>
            <person name="Weller J."/>
            <person name="Jian J."/>
            <person name="Singh K.B."/>
        </authorList>
    </citation>
    <scope>NUCLEOTIDE SEQUENCE [LARGE SCALE GENOMIC DNA]</scope>
    <source>
        <strain evidence="12">cv. Tanjil</strain>
        <tissue evidence="11">Whole plant</tissue>
    </source>
</reference>
<keyword evidence="4" id="KW-0653">Protein transport</keyword>
<keyword evidence="3" id="KW-0509">mRNA transport</keyword>
<evidence type="ECO:0000256" key="3">
    <source>
        <dbReference type="ARBA" id="ARBA00022816"/>
    </source>
</evidence>